<keyword evidence="14" id="KW-1185">Reference proteome</keyword>
<evidence type="ECO:0000256" key="8">
    <source>
        <dbReference type="ARBA" id="ARBA00023163"/>
    </source>
</evidence>
<evidence type="ECO:0000256" key="4">
    <source>
        <dbReference type="ARBA" id="ARBA00022737"/>
    </source>
</evidence>
<dbReference type="GO" id="GO:0000981">
    <property type="term" value="F:DNA-binding transcription factor activity, RNA polymerase II-specific"/>
    <property type="evidence" value="ECO:0007669"/>
    <property type="project" value="TreeGrafter"/>
</dbReference>
<dbReference type="SMART" id="SM00349">
    <property type="entry name" value="KRAB"/>
    <property type="match status" value="1"/>
</dbReference>
<dbReference type="GO" id="GO:0008270">
    <property type="term" value="F:zinc ion binding"/>
    <property type="evidence" value="ECO:0007669"/>
    <property type="project" value="UniProtKB-KW"/>
</dbReference>
<evidence type="ECO:0000256" key="7">
    <source>
        <dbReference type="ARBA" id="ARBA00023015"/>
    </source>
</evidence>
<feature type="domain" description="C2H2-type" evidence="11">
    <location>
        <begin position="294"/>
        <end position="321"/>
    </location>
</feature>
<evidence type="ECO:0000256" key="5">
    <source>
        <dbReference type="ARBA" id="ARBA00022771"/>
    </source>
</evidence>
<keyword evidence="3" id="KW-0479">Metal-binding</keyword>
<dbReference type="InterPro" id="IPR036236">
    <property type="entry name" value="Znf_C2H2_sf"/>
</dbReference>
<evidence type="ECO:0000313" key="13">
    <source>
        <dbReference type="EMBL" id="MBZ3883028.1"/>
    </source>
</evidence>
<evidence type="ECO:0000256" key="10">
    <source>
        <dbReference type="PROSITE-ProRule" id="PRU00042"/>
    </source>
</evidence>
<keyword evidence="9" id="KW-0539">Nucleus</keyword>
<comment type="caution">
    <text evidence="13">The sequence shown here is derived from an EMBL/GenBank/DDBJ whole genome shotgun (WGS) entry which is preliminary data.</text>
</comment>
<dbReference type="SUPFAM" id="SSF57667">
    <property type="entry name" value="beta-beta-alpha zinc fingers"/>
    <property type="match status" value="4"/>
</dbReference>
<evidence type="ECO:0000259" key="12">
    <source>
        <dbReference type="PROSITE" id="PS50805"/>
    </source>
</evidence>
<dbReference type="Pfam" id="PF01352">
    <property type="entry name" value="KRAB"/>
    <property type="match status" value="1"/>
</dbReference>
<keyword evidence="8" id="KW-0804">Transcription</keyword>
<dbReference type="FunFam" id="3.30.160.60:FF:000414">
    <property type="entry name" value="Zinc finger protein 398"/>
    <property type="match status" value="1"/>
</dbReference>
<dbReference type="FunFam" id="3.30.160.60:FF:000193">
    <property type="entry name" value="Zinc finger protein 300"/>
    <property type="match status" value="1"/>
</dbReference>
<dbReference type="FunFam" id="3.30.160.60:FF:000295">
    <property type="entry name" value="zinc finger protein 19"/>
    <property type="match status" value="1"/>
</dbReference>
<keyword evidence="4" id="KW-0677">Repeat</keyword>
<keyword evidence="6" id="KW-0862">Zinc</keyword>
<dbReference type="Proteomes" id="UP001166674">
    <property type="component" value="Unassembled WGS sequence"/>
</dbReference>
<evidence type="ECO:0000256" key="1">
    <source>
        <dbReference type="ARBA" id="ARBA00004123"/>
    </source>
</evidence>
<feature type="domain" description="C2H2-type" evidence="11">
    <location>
        <begin position="406"/>
        <end position="433"/>
    </location>
</feature>
<reference evidence="13" key="1">
    <citation type="submission" date="2020-03" db="EMBL/GenBank/DDBJ databases">
        <title>Studies in the Genomics of Life Span.</title>
        <authorList>
            <person name="Glass D."/>
        </authorList>
    </citation>
    <scope>NUCLEOTIDE SEQUENCE</scope>
    <source>
        <strain evidence="13">SUZIE</strain>
        <tissue evidence="13">Muscle</tissue>
    </source>
</reference>
<proteinExistence type="inferred from homology"/>
<dbReference type="GO" id="GO:0005634">
    <property type="term" value="C:nucleus"/>
    <property type="evidence" value="ECO:0007669"/>
    <property type="project" value="UniProtKB-SubCell"/>
</dbReference>
<gene>
    <name evidence="13" type="ORF">SUZIE_170890</name>
</gene>
<feature type="domain" description="C2H2-type" evidence="11">
    <location>
        <begin position="350"/>
        <end position="377"/>
    </location>
</feature>
<dbReference type="CDD" id="cd07765">
    <property type="entry name" value="KRAB_A-box"/>
    <property type="match status" value="1"/>
</dbReference>
<evidence type="ECO:0000256" key="9">
    <source>
        <dbReference type="ARBA" id="ARBA00023242"/>
    </source>
</evidence>
<dbReference type="SMART" id="SM00355">
    <property type="entry name" value="ZnF_C2H2"/>
    <property type="match status" value="7"/>
</dbReference>
<keyword evidence="5 10" id="KW-0863">Zinc-finger</keyword>
<dbReference type="EMBL" id="JAATJV010384944">
    <property type="protein sequence ID" value="MBZ3883028.1"/>
    <property type="molecule type" value="Genomic_DNA"/>
</dbReference>
<dbReference type="Pfam" id="PF13912">
    <property type="entry name" value="zf-C2H2_6"/>
    <property type="match status" value="1"/>
</dbReference>
<dbReference type="PROSITE" id="PS50157">
    <property type="entry name" value="ZINC_FINGER_C2H2_2"/>
    <property type="match status" value="7"/>
</dbReference>
<name>A0AA41N3J6_SCICA</name>
<dbReference type="AlphaFoldDB" id="A0AA41N3J6"/>
<evidence type="ECO:0000256" key="2">
    <source>
        <dbReference type="ARBA" id="ARBA00006991"/>
    </source>
</evidence>
<organism evidence="13 14">
    <name type="scientific">Sciurus carolinensis</name>
    <name type="common">Eastern gray squirrel</name>
    <dbReference type="NCBI Taxonomy" id="30640"/>
    <lineage>
        <taxon>Eukaryota</taxon>
        <taxon>Metazoa</taxon>
        <taxon>Chordata</taxon>
        <taxon>Craniata</taxon>
        <taxon>Vertebrata</taxon>
        <taxon>Euteleostomi</taxon>
        <taxon>Mammalia</taxon>
        <taxon>Eutheria</taxon>
        <taxon>Euarchontoglires</taxon>
        <taxon>Glires</taxon>
        <taxon>Rodentia</taxon>
        <taxon>Sciuromorpha</taxon>
        <taxon>Sciuridae</taxon>
        <taxon>Sciurinae</taxon>
        <taxon>Sciurini</taxon>
        <taxon>Sciurus</taxon>
    </lineage>
</organism>
<dbReference type="Pfam" id="PF00096">
    <property type="entry name" value="zf-C2H2"/>
    <property type="match status" value="6"/>
</dbReference>
<feature type="domain" description="C2H2-type" evidence="11">
    <location>
        <begin position="266"/>
        <end position="293"/>
    </location>
</feature>
<dbReference type="InterPro" id="IPR036051">
    <property type="entry name" value="KRAB_dom_sf"/>
</dbReference>
<evidence type="ECO:0000256" key="6">
    <source>
        <dbReference type="ARBA" id="ARBA00022833"/>
    </source>
</evidence>
<sequence length="485" mass="55610">MLPSRPARADCLATDQEYNGFGLRSLDEPHIDQSQNLVTLDDVFLYFCQEEWELLDEPQRLLYCQVTLDILVMVFSLGLPISKSFVFTQLQPGREPRWSSLLDIFLAKLKMIAIKPGSSHWCGVEDKNVLLEQGISVEVSEVSTPEAGPFSREAHACDRCDSLLKEILHLPKEPEIPTEQQLYTWKTCEKDFLFSLQQNEESCFSMEENQSSSLENCILYESEEAFTCTTEGNDSSILVQQEDTHNEENSSRDTELAEAIGTEQIHKCSKCGEIFNHQDNLLQHQKSHTREKPYKCNECGKLFGYKSSLIVHQRIHLGVRPYKCAQCGKSFIRISSLVKHHIVHTEERPFECNECGKTFRRKDILGKHQKIHNEKGPYKCSICGKDFAYKTSLVEHEKSHPAENVYQCDECGKMSTNKSYILAHKRTHSKERPYLCSECGKTYITKSHLNQHIKVHTKARPVDEMIVDNSLVATQVSCTRDFTLE</sequence>
<dbReference type="PROSITE" id="PS00028">
    <property type="entry name" value="ZINC_FINGER_C2H2_1"/>
    <property type="match status" value="6"/>
</dbReference>
<evidence type="ECO:0000256" key="3">
    <source>
        <dbReference type="ARBA" id="ARBA00022723"/>
    </source>
</evidence>
<feature type="domain" description="KRAB" evidence="12">
    <location>
        <begin position="38"/>
        <end position="109"/>
    </location>
</feature>
<dbReference type="PANTHER" id="PTHR23235">
    <property type="entry name" value="KRUEPPEL-LIKE TRANSCRIPTION FACTOR"/>
    <property type="match status" value="1"/>
</dbReference>
<dbReference type="PROSITE" id="PS50805">
    <property type="entry name" value="KRAB"/>
    <property type="match status" value="1"/>
</dbReference>
<dbReference type="PANTHER" id="PTHR23235:SF178">
    <property type="entry name" value="C2H2-TYPE DOMAIN-CONTAINING PROTEIN-RELATED"/>
    <property type="match status" value="1"/>
</dbReference>
<dbReference type="GO" id="GO:0000978">
    <property type="term" value="F:RNA polymerase II cis-regulatory region sequence-specific DNA binding"/>
    <property type="evidence" value="ECO:0007669"/>
    <property type="project" value="TreeGrafter"/>
</dbReference>
<accession>A0AA41N3J6</accession>
<protein>
    <submittedName>
        <fullName evidence="13">Zinc finger protein 772</fullName>
    </submittedName>
</protein>
<dbReference type="FunFam" id="3.30.160.60:FF:000446">
    <property type="entry name" value="Zinc finger protein"/>
    <property type="match status" value="1"/>
</dbReference>
<feature type="domain" description="C2H2-type" evidence="11">
    <location>
        <begin position="322"/>
        <end position="349"/>
    </location>
</feature>
<dbReference type="InterPro" id="IPR013087">
    <property type="entry name" value="Znf_C2H2_type"/>
</dbReference>
<feature type="domain" description="C2H2-type" evidence="11">
    <location>
        <begin position="434"/>
        <end position="461"/>
    </location>
</feature>
<evidence type="ECO:0000259" key="11">
    <source>
        <dbReference type="PROSITE" id="PS50157"/>
    </source>
</evidence>
<comment type="subcellular location">
    <subcellularLocation>
        <location evidence="1">Nucleus</location>
    </subcellularLocation>
</comment>
<dbReference type="FunFam" id="3.30.160.60:FF:002090">
    <property type="entry name" value="Zinc finger protein 473"/>
    <property type="match status" value="1"/>
</dbReference>
<dbReference type="SUPFAM" id="SSF109640">
    <property type="entry name" value="KRAB domain (Kruppel-associated box)"/>
    <property type="match status" value="1"/>
</dbReference>
<dbReference type="Gene3D" id="3.30.160.60">
    <property type="entry name" value="Classic Zinc Finger"/>
    <property type="match status" value="7"/>
</dbReference>
<keyword evidence="7" id="KW-0805">Transcription regulation</keyword>
<feature type="domain" description="C2H2-type" evidence="11">
    <location>
        <begin position="378"/>
        <end position="405"/>
    </location>
</feature>
<comment type="similarity">
    <text evidence="2">Belongs to the krueppel C2H2-type zinc-finger protein family.</text>
</comment>
<dbReference type="InterPro" id="IPR001909">
    <property type="entry name" value="KRAB"/>
</dbReference>
<dbReference type="FunFam" id="3.30.160.60:FF:001530">
    <property type="entry name" value="Zinc finger protein 268"/>
    <property type="match status" value="1"/>
</dbReference>
<dbReference type="Gene3D" id="6.10.140.140">
    <property type="match status" value="1"/>
</dbReference>
<evidence type="ECO:0000313" key="14">
    <source>
        <dbReference type="Proteomes" id="UP001166674"/>
    </source>
</evidence>